<proteinExistence type="predicted"/>
<protein>
    <submittedName>
        <fullName evidence="1">DUF433 domain-containing protein</fullName>
    </submittedName>
</protein>
<organism evidence="1 2">
    <name type="scientific">Sphaerisporangium corydalis</name>
    <dbReference type="NCBI Taxonomy" id="1441875"/>
    <lineage>
        <taxon>Bacteria</taxon>
        <taxon>Bacillati</taxon>
        <taxon>Actinomycetota</taxon>
        <taxon>Actinomycetes</taxon>
        <taxon>Streptosporangiales</taxon>
        <taxon>Streptosporangiaceae</taxon>
        <taxon>Sphaerisporangium</taxon>
    </lineage>
</organism>
<evidence type="ECO:0000313" key="1">
    <source>
        <dbReference type="EMBL" id="MFC4592290.1"/>
    </source>
</evidence>
<dbReference type="Gene3D" id="1.10.10.10">
    <property type="entry name" value="Winged helix-like DNA-binding domain superfamily/Winged helix DNA-binding domain"/>
    <property type="match status" value="1"/>
</dbReference>
<comment type="caution">
    <text evidence="1">The sequence shown here is derived from an EMBL/GenBank/DDBJ whole genome shotgun (WGS) entry which is preliminary data.</text>
</comment>
<dbReference type="InterPro" id="IPR036388">
    <property type="entry name" value="WH-like_DNA-bd_sf"/>
</dbReference>
<keyword evidence="2" id="KW-1185">Reference proteome</keyword>
<dbReference type="Pfam" id="PF04255">
    <property type="entry name" value="DUF433"/>
    <property type="match status" value="1"/>
</dbReference>
<dbReference type="SUPFAM" id="SSF46689">
    <property type="entry name" value="Homeodomain-like"/>
    <property type="match status" value="1"/>
</dbReference>
<dbReference type="RefSeq" id="WP_262849292.1">
    <property type="nucleotide sequence ID" value="NZ_JANZYP010000084.1"/>
</dbReference>
<reference evidence="2" key="1">
    <citation type="journal article" date="2019" name="Int. J. Syst. Evol. Microbiol.">
        <title>The Global Catalogue of Microorganisms (GCM) 10K type strain sequencing project: providing services to taxonomists for standard genome sequencing and annotation.</title>
        <authorList>
            <consortium name="The Broad Institute Genomics Platform"/>
            <consortium name="The Broad Institute Genome Sequencing Center for Infectious Disease"/>
            <person name="Wu L."/>
            <person name="Ma J."/>
        </authorList>
    </citation>
    <scope>NUCLEOTIDE SEQUENCE [LARGE SCALE GENOMIC DNA]</scope>
    <source>
        <strain evidence="2">CCUG 49560</strain>
    </source>
</reference>
<evidence type="ECO:0000313" key="2">
    <source>
        <dbReference type="Proteomes" id="UP001595891"/>
    </source>
</evidence>
<name>A0ABV9ERI2_9ACTN</name>
<accession>A0ABV9ERI2</accession>
<dbReference type="EMBL" id="JBHSFN010000046">
    <property type="protein sequence ID" value="MFC4592290.1"/>
    <property type="molecule type" value="Genomic_DNA"/>
</dbReference>
<dbReference type="InterPro" id="IPR007367">
    <property type="entry name" value="DUF433"/>
</dbReference>
<sequence length="64" mass="6769">MDPAIRGGVPVITGTRIPYAEVAALLLDGVLPERIRDYYPNVTAVAAMDAAEFIDHIDGGEPCA</sequence>
<dbReference type="Proteomes" id="UP001595891">
    <property type="component" value="Unassembled WGS sequence"/>
</dbReference>
<gene>
    <name evidence="1" type="ORF">ACFO8L_39805</name>
</gene>
<dbReference type="InterPro" id="IPR009057">
    <property type="entry name" value="Homeodomain-like_sf"/>
</dbReference>